<dbReference type="AlphaFoldDB" id="T1F2X8"/>
<dbReference type="Gene3D" id="3.30.710.10">
    <property type="entry name" value="Potassium Channel Kv1.1, Chain A"/>
    <property type="match status" value="1"/>
</dbReference>
<reference evidence="3" key="3">
    <citation type="submission" date="2015-06" db="UniProtKB">
        <authorList>
            <consortium name="EnsemblMetazoa"/>
        </authorList>
    </citation>
    <scope>IDENTIFICATION</scope>
</reference>
<dbReference type="OrthoDB" id="9979965at2759"/>
<organism evidence="3 4">
    <name type="scientific">Helobdella robusta</name>
    <name type="common">Californian leech</name>
    <dbReference type="NCBI Taxonomy" id="6412"/>
    <lineage>
        <taxon>Eukaryota</taxon>
        <taxon>Metazoa</taxon>
        <taxon>Spiralia</taxon>
        <taxon>Lophotrochozoa</taxon>
        <taxon>Annelida</taxon>
        <taxon>Clitellata</taxon>
        <taxon>Hirudinea</taxon>
        <taxon>Rhynchobdellida</taxon>
        <taxon>Glossiphoniidae</taxon>
        <taxon>Helobdella</taxon>
    </lineage>
</organism>
<sequence>MDSCEKLFVGGYGSYETEHKLLNSMYDDSVMRSCILNIKTNFVNPDNPNVESDLTFVVGKTGAKRLEFNVHKSVLSQASVVFKIMLDGAFSKKKEVKKVTIEDVEPPSFSNFLTFVYHEELTLNEDNILDLVHLSHKYMMKDLFDMCFEFLVQYVSPENFLPIFEIVLFYNDVDTKDILLMYFRVNASEILNHSSIKFAPKHILIYLLQTEAVNVKETEFLKACVKWAKHKLSMKKIEFDMTKDIYNEMCGESEANCCYIFNMKIRDILGDEIVRNIRFPTMTKQEFHEAIKLAPVLTQSEINHINRAIALGKLDEDLSFSMKPRQTLKETCVDRFDTMKVSGEQVLGLDFLYFSTKAKIFMTGVGVVKKKTSSAVNVIISRLGSDYENNKLIGMGTYPFKKEVYSPMKAVFKRCLLLEPNQIYVVKLAFVNEDSNSKAKYNLIEMDTADDKNCQPHKRIVPSRTENLLVFHQPYLDFVFYNVPQIYYVHL</sequence>
<accession>T1F2X8</accession>
<dbReference type="SUPFAM" id="SSF54695">
    <property type="entry name" value="POZ domain"/>
    <property type="match status" value="1"/>
</dbReference>
<reference evidence="4" key="1">
    <citation type="submission" date="2012-12" db="EMBL/GenBank/DDBJ databases">
        <authorList>
            <person name="Hellsten U."/>
            <person name="Grimwood J."/>
            <person name="Chapman J.A."/>
            <person name="Shapiro H."/>
            <person name="Aerts A."/>
            <person name="Otillar R.P."/>
            <person name="Terry A.Y."/>
            <person name="Boore J.L."/>
            <person name="Simakov O."/>
            <person name="Marletaz F."/>
            <person name="Cho S.-J."/>
            <person name="Edsinger-Gonzales E."/>
            <person name="Havlak P."/>
            <person name="Kuo D.-H."/>
            <person name="Larsson T."/>
            <person name="Lv J."/>
            <person name="Arendt D."/>
            <person name="Savage R."/>
            <person name="Osoegawa K."/>
            <person name="de Jong P."/>
            <person name="Lindberg D.R."/>
            <person name="Seaver E.C."/>
            <person name="Weisblat D.A."/>
            <person name="Putnam N.H."/>
            <person name="Grigoriev I.V."/>
            <person name="Rokhsar D.S."/>
        </authorList>
    </citation>
    <scope>NUCLEOTIDE SEQUENCE</scope>
</reference>
<dbReference type="EMBL" id="AMQM01003522">
    <property type="status" value="NOT_ANNOTATED_CDS"/>
    <property type="molecule type" value="Genomic_DNA"/>
</dbReference>
<dbReference type="RefSeq" id="XP_009014397.1">
    <property type="nucleotide sequence ID" value="XM_009016149.1"/>
</dbReference>
<protein>
    <recommendedName>
        <fullName evidence="1">BTB domain-containing protein</fullName>
    </recommendedName>
</protein>
<dbReference type="GeneID" id="20203177"/>
<dbReference type="PROSITE" id="PS50097">
    <property type="entry name" value="BTB"/>
    <property type="match status" value="1"/>
</dbReference>
<reference evidence="2 4" key="2">
    <citation type="journal article" date="2013" name="Nature">
        <title>Insights into bilaterian evolution from three spiralian genomes.</title>
        <authorList>
            <person name="Simakov O."/>
            <person name="Marletaz F."/>
            <person name="Cho S.J."/>
            <person name="Edsinger-Gonzales E."/>
            <person name="Havlak P."/>
            <person name="Hellsten U."/>
            <person name="Kuo D.H."/>
            <person name="Larsson T."/>
            <person name="Lv J."/>
            <person name="Arendt D."/>
            <person name="Savage R."/>
            <person name="Osoegawa K."/>
            <person name="de Jong P."/>
            <person name="Grimwood J."/>
            <person name="Chapman J.A."/>
            <person name="Shapiro H."/>
            <person name="Aerts A."/>
            <person name="Otillar R.P."/>
            <person name="Terry A.Y."/>
            <person name="Boore J.L."/>
            <person name="Grigoriev I.V."/>
            <person name="Lindberg D.R."/>
            <person name="Seaver E.C."/>
            <person name="Weisblat D.A."/>
            <person name="Putnam N.H."/>
            <person name="Rokhsar D.S."/>
        </authorList>
    </citation>
    <scope>NUCLEOTIDE SEQUENCE</scope>
</reference>
<dbReference type="InterPro" id="IPR000210">
    <property type="entry name" value="BTB/POZ_dom"/>
</dbReference>
<dbReference type="HOGENOM" id="CLU_555846_0_0_1"/>
<name>T1F2X8_HELRO</name>
<dbReference type="InterPro" id="IPR038648">
    <property type="entry name" value="PHR_sf"/>
</dbReference>
<dbReference type="Gene3D" id="2.60.120.820">
    <property type="entry name" value="PHR domain"/>
    <property type="match status" value="1"/>
</dbReference>
<dbReference type="EnsemblMetazoa" id="HelroT170339">
    <property type="protein sequence ID" value="HelroP170339"/>
    <property type="gene ID" value="HelroG170339"/>
</dbReference>
<dbReference type="KEGG" id="hro:HELRODRAFT_170339"/>
<dbReference type="InterPro" id="IPR011333">
    <property type="entry name" value="SKP1/BTB/POZ_sf"/>
</dbReference>
<evidence type="ECO:0000313" key="2">
    <source>
        <dbReference type="EMBL" id="ESO07786.1"/>
    </source>
</evidence>
<feature type="domain" description="BTB" evidence="1">
    <location>
        <begin position="52"/>
        <end position="125"/>
    </location>
</feature>
<dbReference type="Gene3D" id="1.25.40.420">
    <property type="match status" value="1"/>
</dbReference>
<gene>
    <name evidence="3" type="primary">20203177</name>
    <name evidence="2" type="ORF">HELRODRAFT_170339</name>
</gene>
<dbReference type="STRING" id="6412.T1F2X8"/>
<dbReference type="PANTHER" id="PTHR45774">
    <property type="entry name" value="BTB/POZ DOMAIN-CONTAINING"/>
    <property type="match status" value="1"/>
</dbReference>
<dbReference type="InParanoid" id="T1F2X8"/>
<dbReference type="Proteomes" id="UP000015101">
    <property type="component" value="Unassembled WGS sequence"/>
</dbReference>
<dbReference type="SMART" id="SM00225">
    <property type="entry name" value="BTB"/>
    <property type="match status" value="1"/>
</dbReference>
<dbReference type="Pfam" id="PF00651">
    <property type="entry name" value="BTB"/>
    <property type="match status" value="1"/>
</dbReference>
<dbReference type="CDD" id="cd18186">
    <property type="entry name" value="BTB_POZ_ZBTB_KLHL-like"/>
    <property type="match status" value="1"/>
</dbReference>
<evidence type="ECO:0000259" key="1">
    <source>
        <dbReference type="PROSITE" id="PS50097"/>
    </source>
</evidence>
<dbReference type="PANTHER" id="PTHR45774:SF3">
    <property type="entry name" value="BTB (POZ) DOMAIN-CONTAINING 2B-RELATED"/>
    <property type="match status" value="1"/>
</dbReference>
<dbReference type="eggNOG" id="KOG2075">
    <property type="taxonomic scope" value="Eukaryota"/>
</dbReference>
<dbReference type="EMBL" id="KB096183">
    <property type="protein sequence ID" value="ESO07786.1"/>
    <property type="molecule type" value="Genomic_DNA"/>
</dbReference>
<proteinExistence type="predicted"/>
<keyword evidence="4" id="KW-1185">Reference proteome</keyword>
<evidence type="ECO:0000313" key="3">
    <source>
        <dbReference type="EnsemblMetazoa" id="HelroP170339"/>
    </source>
</evidence>
<evidence type="ECO:0000313" key="4">
    <source>
        <dbReference type="Proteomes" id="UP000015101"/>
    </source>
</evidence>
<dbReference type="CTD" id="20203177"/>